<comment type="similarity">
    <text evidence="1">Belongs to the PrpD family.</text>
</comment>
<dbReference type="PANTHER" id="PTHR16943">
    <property type="entry name" value="2-METHYLCITRATE DEHYDRATASE-RELATED"/>
    <property type="match status" value="1"/>
</dbReference>
<reference evidence="4 5" key="2">
    <citation type="submission" date="2020-02" db="EMBL/GenBank/DDBJ databases">
        <title>The new genus of Enterobacteriales.</title>
        <authorList>
            <person name="Kim I.S."/>
        </authorList>
    </citation>
    <scope>NUCLEOTIDE SEQUENCE [LARGE SCALE GENOMIC DNA]</scope>
    <source>
        <strain evidence="4 5">SAP-6</strain>
    </source>
</reference>
<dbReference type="InterPro" id="IPR042188">
    <property type="entry name" value="MmgE/PrpD_sf_2"/>
</dbReference>
<dbReference type="InterPro" id="IPR045337">
    <property type="entry name" value="MmgE_PrpD_C"/>
</dbReference>
<dbReference type="Pfam" id="PF19305">
    <property type="entry name" value="MmgE_PrpD_C"/>
    <property type="match status" value="1"/>
</dbReference>
<feature type="domain" description="MmgE/PrpD C-terminal" evidence="3">
    <location>
        <begin position="278"/>
        <end position="439"/>
    </location>
</feature>
<evidence type="ECO:0000313" key="4">
    <source>
        <dbReference type="EMBL" id="NDL62008.1"/>
    </source>
</evidence>
<dbReference type="InterPro" id="IPR005656">
    <property type="entry name" value="MmgE_PrpD"/>
</dbReference>
<evidence type="ECO:0000259" key="3">
    <source>
        <dbReference type="Pfam" id="PF19305"/>
    </source>
</evidence>
<name>A0A845SH49_9GAMM</name>
<evidence type="ECO:0000256" key="1">
    <source>
        <dbReference type="ARBA" id="ARBA00006174"/>
    </source>
</evidence>
<dbReference type="RefSeq" id="WP_162364705.1">
    <property type="nucleotide sequence ID" value="NZ_WUBS01000003.1"/>
</dbReference>
<keyword evidence="5" id="KW-1185">Reference proteome</keyword>
<dbReference type="GO" id="GO:0016829">
    <property type="term" value="F:lyase activity"/>
    <property type="evidence" value="ECO:0007669"/>
    <property type="project" value="InterPro"/>
</dbReference>
<feature type="domain" description="MmgE/PrpD N-terminal" evidence="2">
    <location>
        <begin position="6"/>
        <end position="253"/>
    </location>
</feature>
<dbReference type="SUPFAM" id="SSF103378">
    <property type="entry name" value="2-methylcitrate dehydratase PrpD"/>
    <property type="match status" value="1"/>
</dbReference>
<sequence length="467" mass="49979">MTLTRTLVRFAAHLADTDVPPAILHKLQLHMLDAIGCGWAASRTSMAQRARGAALALGGTGPCLVFGANRRHAPAAAAFANAFIINALDHDDGVEIDGKGLGHPGATLLAAALAALDQQPGAVDRADVLAALAAGFEVNNRLIHALQPSAERFAQVYGVAQHQAIGAAVVYGRLCRFDERLMHQAIGLAATLTCVPSLHKYNWRDRPIAALKDAVAPAAQAGVQAAIMARLGFAGSRDVLDGPQGYWRMVGSDRFAPEILADGLGSRWYIGYGSFKRYPACRWLGSALECMDLIMRDTGWTPEDIARIEVHAPARLAEDFMDYAPDNPTDAQFSLPYTLAAAAMGLTRGAAWYAGENLRSPRLRELAAKVRVAVDPMLDARMRGADRQPGARVIVLSLAGDRAEHTLLVPLGGALRPMHEEEIVEKARINLTGHVQDPEAVIAGTLRTTKSGDTYAGAKDVVREFLL</sequence>
<dbReference type="InterPro" id="IPR042183">
    <property type="entry name" value="MmgE/PrpD_sf_1"/>
</dbReference>
<comment type="caution">
    <text evidence="4">The sequence shown here is derived from an EMBL/GenBank/DDBJ whole genome shotgun (WGS) entry which is preliminary data.</text>
</comment>
<proteinExistence type="inferred from homology"/>
<gene>
    <name evidence="4" type="ORF">GRH90_04435</name>
</gene>
<reference evidence="4 5" key="1">
    <citation type="submission" date="2019-12" db="EMBL/GenBank/DDBJ databases">
        <authorList>
            <person name="Lee S.D."/>
        </authorList>
    </citation>
    <scope>NUCLEOTIDE SEQUENCE [LARGE SCALE GENOMIC DNA]</scope>
    <source>
        <strain evidence="4 5">SAP-6</strain>
    </source>
</reference>
<dbReference type="Pfam" id="PF03972">
    <property type="entry name" value="MmgE_PrpD_N"/>
    <property type="match status" value="1"/>
</dbReference>
<accession>A0A845SH49</accession>
<dbReference type="Gene3D" id="3.30.1330.120">
    <property type="entry name" value="2-methylcitrate dehydratase PrpD"/>
    <property type="match status" value="1"/>
</dbReference>
<evidence type="ECO:0000313" key="5">
    <source>
        <dbReference type="Proteomes" id="UP000461443"/>
    </source>
</evidence>
<dbReference type="AlphaFoldDB" id="A0A845SH49"/>
<dbReference type="PANTHER" id="PTHR16943:SF8">
    <property type="entry name" value="2-METHYLCITRATE DEHYDRATASE"/>
    <property type="match status" value="1"/>
</dbReference>
<organism evidence="4 5">
    <name type="scientific">Acerihabitans arboris</name>
    <dbReference type="NCBI Taxonomy" id="2691583"/>
    <lineage>
        <taxon>Bacteria</taxon>
        <taxon>Pseudomonadati</taxon>
        <taxon>Pseudomonadota</taxon>
        <taxon>Gammaproteobacteria</taxon>
        <taxon>Enterobacterales</taxon>
        <taxon>Pectobacteriaceae</taxon>
        <taxon>Acerihabitans</taxon>
    </lineage>
</organism>
<dbReference type="InterPro" id="IPR036148">
    <property type="entry name" value="MmgE/PrpD_sf"/>
</dbReference>
<protein>
    <submittedName>
        <fullName evidence="4">2-methylcitrate dehydratase</fullName>
    </submittedName>
</protein>
<dbReference type="EMBL" id="WUBS01000003">
    <property type="protein sequence ID" value="NDL62008.1"/>
    <property type="molecule type" value="Genomic_DNA"/>
</dbReference>
<evidence type="ECO:0000259" key="2">
    <source>
        <dbReference type="Pfam" id="PF03972"/>
    </source>
</evidence>
<dbReference type="InterPro" id="IPR045336">
    <property type="entry name" value="MmgE_PrpD_N"/>
</dbReference>
<dbReference type="Proteomes" id="UP000461443">
    <property type="component" value="Unassembled WGS sequence"/>
</dbReference>
<dbReference type="Gene3D" id="1.10.4100.10">
    <property type="entry name" value="2-methylcitrate dehydratase PrpD"/>
    <property type="match status" value="1"/>
</dbReference>